<evidence type="ECO:0000313" key="10">
    <source>
        <dbReference type="EMBL" id="MBD8079293.1"/>
    </source>
</evidence>
<dbReference type="NCBIfam" id="TIGR02227">
    <property type="entry name" value="sigpep_I_bact"/>
    <property type="match status" value="1"/>
</dbReference>
<evidence type="ECO:0000313" key="11">
    <source>
        <dbReference type="Proteomes" id="UP000610846"/>
    </source>
</evidence>
<dbReference type="Pfam" id="PF10502">
    <property type="entry name" value="Peptidase_S26"/>
    <property type="match status" value="1"/>
</dbReference>
<gene>
    <name evidence="10" type="primary">lepB</name>
    <name evidence="10" type="ORF">IF651_09535</name>
</gene>
<dbReference type="RefSeq" id="WP_191828866.1">
    <property type="nucleotide sequence ID" value="NZ_JACYHB010000006.1"/>
</dbReference>
<evidence type="ECO:0000256" key="8">
    <source>
        <dbReference type="SAM" id="MobiDB-lite"/>
    </source>
</evidence>
<dbReference type="GO" id="GO:0009003">
    <property type="term" value="F:signal peptidase activity"/>
    <property type="evidence" value="ECO:0007669"/>
    <property type="project" value="UniProtKB-EC"/>
</dbReference>
<feature type="active site" evidence="6">
    <location>
        <position position="162"/>
    </location>
</feature>
<dbReference type="GO" id="GO:0004252">
    <property type="term" value="F:serine-type endopeptidase activity"/>
    <property type="evidence" value="ECO:0007669"/>
    <property type="project" value="InterPro"/>
</dbReference>
<keyword evidence="7" id="KW-0645">Protease</keyword>
<protein>
    <recommendedName>
        <fullName evidence="4 7">Signal peptidase I</fullName>
        <ecNumber evidence="4 7">3.4.21.89</ecNumber>
    </recommendedName>
</protein>
<evidence type="ECO:0000259" key="9">
    <source>
        <dbReference type="Pfam" id="PF10502"/>
    </source>
</evidence>
<dbReference type="InterPro" id="IPR000223">
    <property type="entry name" value="Pept_S26A_signal_pept_1"/>
</dbReference>
<feature type="transmembrane region" description="Helical" evidence="7">
    <location>
        <begin position="62"/>
        <end position="84"/>
    </location>
</feature>
<comment type="similarity">
    <text evidence="3 7">Belongs to the peptidase S26 family.</text>
</comment>
<keyword evidence="7" id="KW-1133">Transmembrane helix</keyword>
<sequence>MTDSAAPRGSRPEPFAATGSGEPGGGDAPVEPGAAPRHARPAGDPADDGPPARRSSFLRETAIIVVSALVLSLLIKTFLVQAFFIPSESMEDTLLVGDRVMVSRLVPGAFDVHHGDIVVFKDPGGWLPPPAEQDDGPLAEGVRAALTFIGLLPQDTGEHLIKRVIGLPGDHVVCCDAEGRVSVNDEPLDEESYIKPGSIPSQDPFDRTVPADMLFVMGDNRQDSQDSRYNTGKPGGGYVPMGNVVGTAFVKVWPLSRFELLRNPGDVFADVPDAAP</sequence>
<organism evidence="10 11">
    <name type="scientific">Cellulosimicrobium arenosum</name>
    <dbReference type="NCBI Taxonomy" id="2708133"/>
    <lineage>
        <taxon>Bacteria</taxon>
        <taxon>Bacillati</taxon>
        <taxon>Actinomycetota</taxon>
        <taxon>Actinomycetes</taxon>
        <taxon>Micrococcales</taxon>
        <taxon>Promicromonosporaceae</taxon>
        <taxon>Cellulosimicrobium</taxon>
    </lineage>
</organism>
<keyword evidence="7" id="KW-0812">Transmembrane</keyword>
<dbReference type="EC" id="3.4.21.89" evidence="4 7"/>
<evidence type="ECO:0000256" key="1">
    <source>
        <dbReference type="ARBA" id="ARBA00000677"/>
    </source>
</evidence>
<dbReference type="InterPro" id="IPR036286">
    <property type="entry name" value="LexA/Signal_pep-like_sf"/>
</dbReference>
<evidence type="ECO:0000256" key="2">
    <source>
        <dbReference type="ARBA" id="ARBA00004401"/>
    </source>
</evidence>
<comment type="subcellular location">
    <subcellularLocation>
        <location evidence="2">Cell membrane</location>
        <topology evidence="2">Single-pass type II membrane protein</topology>
    </subcellularLocation>
    <subcellularLocation>
        <location evidence="7">Membrane</location>
        <topology evidence="7">Single-pass type II membrane protein</topology>
    </subcellularLocation>
</comment>
<keyword evidence="7" id="KW-0472">Membrane</keyword>
<dbReference type="PRINTS" id="PR00727">
    <property type="entry name" value="LEADERPTASE"/>
</dbReference>
<evidence type="ECO:0000256" key="4">
    <source>
        <dbReference type="ARBA" id="ARBA00013208"/>
    </source>
</evidence>
<feature type="active site" evidence="6">
    <location>
        <position position="89"/>
    </location>
</feature>
<evidence type="ECO:0000256" key="3">
    <source>
        <dbReference type="ARBA" id="ARBA00009370"/>
    </source>
</evidence>
<keyword evidence="5 7" id="KW-0378">Hydrolase</keyword>
<evidence type="ECO:0000256" key="6">
    <source>
        <dbReference type="PIRSR" id="PIRSR600223-1"/>
    </source>
</evidence>
<dbReference type="SUPFAM" id="SSF51306">
    <property type="entry name" value="LexA/Signal peptidase"/>
    <property type="match status" value="1"/>
</dbReference>
<comment type="caution">
    <text evidence="10">The sequence shown here is derived from an EMBL/GenBank/DDBJ whole genome shotgun (WGS) entry which is preliminary data.</text>
</comment>
<dbReference type="InterPro" id="IPR019758">
    <property type="entry name" value="Pept_S26A_signal_pept_1_CS"/>
</dbReference>
<dbReference type="PANTHER" id="PTHR43390:SF1">
    <property type="entry name" value="CHLOROPLAST PROCESSING PEPTIDASE"/>
    <property type="match status" value="1"/>
</dbReference>
<dbReference type="PANTHER" id="PTHR43390">
    <property type="entry name" value="SIGNAL PEPTIDASE I"/>
    <property type="match status" value="1"/>
</dbReference>
<accession>A0A927G9R1</accession>
<feature type="domain" description="Peptidase S26" evidence="9">
    <location>
        <begin position="59"/>
        <end position="253"/>
    </location>
</feature>
<dbReference type="CDD" id="cd06530">
    <property type="entry name" value="S26_SPase_I"/>
    <property type="match status" value="1"/>
</dbReference>
<proteinExistence type="inferred from homology"/>
<keyword evidence="11" id="KW-1185">Reference proteome</keyword>
<feature type="region of interest" description="Disordered" evidence="8">
    <location>
        <begin position="1"/>
        <end position="54"/>
    </location>
</feature>
<dbReference type="EMBL" id="JACYHB010000006">
    <property type="protein sequence ID" value="MBD8079293.1"/>
    <property type="molecule type" value="Genomic_DNA"/>
</dbReference>
<evidence type="ECO:0000256" key="7">
    <source>
        <dbReference type="RuleBase" id="RU362042"/>
    </source>
</evidence>
<dbReference type="InterPro" id="IPR019533">
    <property type="entry name" value="Peptidase_S26"/>
</dbReference>
<dbReference type="Gene3D" id="2.10.109.10">
    <property type="entry name" value="Umud Fragment, subunit A"/>
    <property type="match status" value="1"/>
</dbReference>
<dbReference type="GO" id="GO:0005886">
    <property type="term" value="C:plasma membrane"/>
    <property type="evidence" value="ECO:0007669"/>
    <property type="project" value="UniProtKB-SubCell"/>
</dbReference>
<evidence type="ECO:0000256" key="5">
    <source>
        <dbReference type="ARBA" id="ARBA00022801"/>
    </source>
</evidence>
<dbReference type="AlphaFoldDB" id="A0A927G9R1"/>
<reference evidence="10" key="1">
    <citation type="journal article" date="2018" name="Curr. Microbiol.">
        <title>Cellulosimicrobium arenosum sp. nov., Isolated from Marine Sediment Sand.</title>
        <authorList>
            <person name="Oh M."/>
            <person name="Kim J.H."/>
            <person name="Yoon J.H."/>
            <person name="Schumann P."/>
            <person name="Kim W."/>
        </authorList>
    </citation>
    <scope>NUCLEOTIDE SEQUENCE</scope>
    <source>
        <strain evidence="10">KCTC 49039</strain>
    </source>
</reference>
<dbReference type="PROSITE" id="PS00761">
    <property type="entry name" value="SPASE_I_3"/>
    <property type="match status" value="1"/>
</dbReference>
<dbReference type="GO" id="GO:0006465">
    <property type="term" value="P:signal peptide processing"/>
    <property type="evidence" value="ECO:0007669"/>
    <property type="project" value="InterPro"/>
</dbReference>
<reference evidence="10" key="2">
    <citation type="submission" date="2020-09" db="EMBL/GenBank/DDBJ databases">
        <authorList>
            <person name="Yu Y."/>
        </authorList>
    </citation>
    <scope>NUCLEOTIDE SEQUENCE</scope>
    <source>
        <strain evidence="10">KCTC 49039</strain>
    </source>
</reference>
<name>A0A927G9R1_9MICO</name>
<comment type="catalytic activity">
    <reaction evidence="1 7">
        <text>Cleavage of hydrophobic, N-terminal signal or leader sequences from secreted and periplasmic proteins.</text>
        <dbReference type="EC" id="3.4.21.89"/>
    </reaction>
</comment>
<dbReference type="Proteomes" id="UP000610846">
    <property type="component" value="Unassembled WGS sequence"/>
</dbReference>